<name>G6XIQ9_9PROT</name>
<evidence type="ECO:0000313" key="1">
    <source>
        <dbReference type="EMBL" id="EHH68367.1"/>
    </source>
</evidence>
<organism evidence="1 2">
    <name type="scientific">Gluconobacter morbifer G707</name>
    <dbReference type="NCBI Taxonomy" id="1088869"/>
    <lineage>
        <taxon>Bacteria</taxon>
        <taxon>Pseudomonadati</taxon>
        <taxon>Pseudomonadota</taxon>
        <taxon>Alphaproteobacteria</taxon>
        <taxon>Acetobacterales</taxon>
        <taxon>Acetobacteraceae</taxon>
        <taxon>Gluconobacter</taxon>
    </lineage>
</organism>
<dbReference type="EMBL" id="AGQV01000002">
    <property type="protein sequence ID" value="EHH68367.1"/>
    <property type="molecule type" value="Genomic_DNA"/>
</dbReference>
<evidence type="ECO:0000313" key="2">
    <source>
        <dbReference type="Proteomes" id="UP000004949"/>
    </source>
</evidence>
<dbReference type="PATRIC" id="fig|1088869.3.peg.1135"/>
<reference evidence="1 2" key="1">
    <citation type="submission" date="2011-10" db="EMBL/GenBank/DDBJ databases">
        <title>Genome sequence of Gluconobacter morbifer G707, isolated from Drosophila gut.</title>
        <authorList>
            <person name="Lee W.-J."/>
            <person name="Kim E.-K."/>
        </authorList>
    </citation>
    <scope>NUCLEOTIDE SEQUENCE [LARGE SCALE GENOMIC DNA]</scope>
    <source>
        <strain evidence="1 2">G707</strain>
    </source>
</reference>
<gene>
    <name evidence="1" type="ORF">GMO_11370</name>
</gene>
<comment type="caution">
    <text evidence="1">The sequence shown here is derived from an EMBL/GenBank/DDBJ whole genome shotgun (WGS) entry which is preliminary data.</text>
</comment>
<accession>G6XIQ9</accession>
<proteinExistence type="predicted"/>
<dbReference type="Proteomes" id="UP000004949">
    <property type="component" value="Unassembled WGS sequence"/>
</dbReference>
<dbReference type="STRING" id="1088869.GMO_11370"/>
<sequence>MDFAPLLGCGERIVEVAFSTDGGAIAWASIFGTLATAWIAWLSPGQQSAEVTALTSSGATLTGTVTVTVSGTGALLQARRQASLPDGTGVPPNAALAPDKTVLSLDAGHTWQVSLSDLLSPAGQPLLSPSGVRLRDQVFETRTNILLIA</sequence>
<keyword evidence="2" id="KW-1185">Reference proteome</keyword>
<protein>
    <submittedName>
        <fullName evidence="1">Uncharacterized protein</fullName>
    </submittedName>
</protein>
<dbReference type="AlphaFoldDB" id="G6XIQ9"/>